<keyword evidence="6 9" id="KW-0812">Transmembrane</keyword>
<evidence type="ECO:0000256" key="3">
    <source>
        <dbReference type="ARBA" id="ARBA00004991"/>
    </source>
</evidence>
<evidence type="ECO:0000256" key="1">
    <source>
        <dbReference type="ARBA" id="ARBA00004141"/>
    </source>
</evidence>
<name>A0ABS7NE97_9RHOB</name>
<comment type="caution">
    <text evidence="10">The sequence shown here is derived from an EMBL/GenBank/DDBJ whole genome shotgun (WGS) entry which is preliminary data.</text>
</comment>
<reference evidence="10 11" key="1">
    <citation type="submission" date="2021-06" db="EMBL/GenBank/DDBJ databases">
        <title>50 bacteria genomes isolated from Dapeng, Shenzhen, China.</title>
        <authorList>
            <person name="Zheng W."/>
            <person name="Yu S."/>
            <person name="Huang Y."/>
        </authorList>
    </citation>
    <scope>NUCLEOTIDE SEQUENCE [LARGE SCALE GENOMIC DNA]</scope>
    <source>
        <strain evidence="10 11">DP1N14-2</strain>
    </source>
</reference>
<keyword evidence="11" id="KW-1185">Reference proteome</keyword>
<keyword evidence="4 10" id="KW-0328">Glycosyltransferase</keyword>
<evidence type="ECO:0000256" key="9">
    <source>
        <dbReference type="SAM" id="Phobius"/>
    </source>
</evidence>
<feature type="transmembrane region" description="Helical" evidence="9">
    <location>
        <begin position="20"/>
        <end position="40"/>
    </location>
</feature>
<dbReference type="PANTHER" id="PTHR43867:SF2">
    <property type="entry name" value="CELLULOSE SYNTHASE CATALYTIC SUBUNIT A [UDP-FORMING]"/>
    <property type="match status" value="1"/>
</dbReference>
<accession>A0ABS7NE97</accession>
<feature type="transmembrane region" description="Helical" evidence="9">
    <location>
        <begin position="529"/>
        <end position="551"/>
    </location>
</feature>
<dbReference type="PANTHER" id="PTHR43867">
    <property type="entry name" value="CELLULOSE SYNTHASE CATALYTIC SUBUNIT A [UDP-FORMING]"/>
    <property type="match status" value="1"/>
</dbReference>
<protein>
    <submittedName>
        <fullName evidence="10">Glycosyltransferase</fullName>
        <ecNumber evidence="10">2.4.-.-</ecNumber>
    </submittedName>
</protein>
<evidence type="ECO:0000256" key="7">
    <source>
        <dbReference type="ARBA" id="ARBA00022989"/>
    </source>
</evidence>
<evidence type="ECO:0000256" key="4">
    <source>
        <dbReference type="ARBA" id="ARBA00022676"/>
    </source>
</evidence>
<dbReference type="InterPro" id="IPR050321">
    <property type="entry name" value="Glycosyltr_2/OpgH_subfam"/>
</dbReference>
<evidence type="ECO:0000256" key="2">
    <source>
        <dbReference type="ARBA" id="ARBA00004760"/>
    </source>
</evidence>
<dbReference type="Proteomes" id="UP000766629">
    <property type="component" value="Unassembled WGS sequence"/>
</dbReference>
<dbReference type="EC" id="2.4.-.-" evidence="10"/>
<evidence type="ECO:0000256" key="8">
    <source>
        <dbReference type="ARBA" id="ARBA00023136"/>
    </source>
</evidence>
<evidence type="ECO:0000313" key="11">
    <source>
        <dbReference type="Proteomes" id="UP000766629"/>
    </source>
</evidence>
<dbReference type="InterPro" id="IPR025993">
    <property type="entry name" value="Ceramide_glucosylTrfase"/>
</dbReference>
<evidence type="ECO:0000256" key="6">
    <source>
        <dbReference type="ARBA" id="ARBA00022692"/>
    </source>
</evidence>
<dbReference type="RefSeq" id="WP_222507818.1">
    <property type="nucleotide sequence ID" value="NZ_JAHVJA010000002.1"/>
</dbReference>
<comment type="subcellular location">
    <subcellularLocation>
        <location evidence="1">Membrane</location>
        <topology evidence="1">Multi-pass membrane protein</topology>
    </subcellularLocation>
</comment>
<organism evidence="10 11">
    <name type="scientific">Leisingera daeponensis</name>
    <dbReference type="NCBI Taxonomy" id="405746"/>
    <lineage>
        <taxon>Bacteria</taxon>
        <taxon>Pseudomonadati</taxon>
        <taxon>Pseudomonadota</taxon>
        <taxon>Alphaproteobacteria</taxon>
        <taxon>Rhodobacterales</taxon>
        <taxon>Roseobacteraceae</taxon>
        <taxon>Leisingera</taxon>
    </lineage>
</organism>
<sequence>MSAMQRNNRVSARRDAGLDWAAASVFGLWLLAAGYFWHWWLQPGHNIGTGRYAAVSLAILWLYFLLAYFMVFFLNGTRRRPRPALQGPLRVAMITTKTPAEPLTVLQKTLTAMLAQAPPHDTWLADEDPDEATRAWCAANGVRISSRKGVADYHRKEWPRRTRCKEGNLAYFYDQYGYEAYDIVSQLDADHVPQPGYLEAILKGFDDPATGYVSAPSICCSNAGQSWAARMRLYAEAPFHGGIQLGYSAGWAPMCIGSHYAVRTRSLRQAGGLGPELAEDHSTTMLMNSAGWRGTHAADAIAHGAGPACMADLATQEFQWSRSLTTLLLNYTPRYLKGLPPRLRFQFLLCQLWYPLFAVFMALMYLFPIAALLLDIRFAGVTFLGFVLHALPSTAAVILFVYLMRARDTLRPFDAKVLSWERALFPCAQWPWVLLGCGMAVADRLRGGFVDFRVTPKGGGTAPPVPLRVLLPYLLLALGAAVPPLFVQDLQQAAGFVILSLINAAVYTVLFAVIAIQHLRENKLSPFEWPVASAFQATASMVLATAIAAALGSQGAHSVYALSHGSGVFSPYTPKYIVSGAGLGPPGTVTYQVNLDWPGMALFQQKTE</sequence>
<feature type="transmembrane region" description="Helical" evidence="9">
    <location>
        <begin position="352"/>
        <end position="374"/>
    </location>
</feature>
<comment type="pathway">
    <text evidence="2">Lipid metabolism; sphingolipid metabolism.</text>
</comment>
<evidence type="ECO:0000256" key="5">
    <source>
        <dbReference type="ARBA" id="ARBA00022679"/>
    </source>
</evidence>
<keyword evidence="5 10" id="KW-0808">Transferase</keyword>
<feature type="transmembrane region" description="Helical" evidence="9">
    <location>
        <begin position="52"/>
        <end position="74"/>
    </location>
</feature>
<proteinExistence type="predicted"/>
<feature type="transmembrane region" description="Helical" evidence="9">
    <location>
        <begin position="494"/>
        <end position="517"/>
    </location>
</feature>
<keyword evidence="8 9" id="KW-0472">Membrane</keyword>
<evidence type="ECO:0000313" key="10">
    <source>
        <dbReference type="EMBL" id="MBY6139177.1"/>
    </source>
</evidence>
<dbReference type="Gene3D" id="3.90.550.10">
    <property type="entry name" value="Spore Coat Polysaccharide Biosynthesis Protein SpsA, Chain A"/>
    <property type="match status" value="1"/>
</dbReference>
<dbReference type="Pfam" id="PF13506">
    <property type="entry name" value="Glyco_transf_21"/>
    <property type="match status" value="1"/>
</dbReference>
<keyword evidence="7 9" id="KW-1133">Transmembrane helix</keyword>
<gene>
    <name evidence="10" type="ORF">KUV26_06960</name>
</gene>
<dbReference type="InterPro" id="IPR029044">
    <property type="entry name" value="Nucleotide-diphossugar_trans"/>
</dbReference>
<dbReference type="EMBL" id="JAHVJA010000002">
    <property type="protein sequence ID" value="MBY6139177.1"/>
    <property type="molecule type" value="Genomic_DNA"/>
</dbReference>
<feature type="transmembrane region" description="Helical" evidence="9">
    <location>
        <begin position="423"/>
        <end position="442"/>
    </location>
</feature>
<dbReference type="GO" id="GO:0016757">
    <property type="term" value="F:glycosyltransferase activity"/>
    <property type="evidence" value="ECO:0007669"/>
    <property type="project" value="UniProtKB-KW"/>
</dbReference>
<dbReference type="SUPFAM" id="SSF53448">
    <property type="entry name" value="Nucleotide-diphospho-sugar transferases"/>
    <property type="match status" value="1"/>
</dbReference>
<feature type="transmembrane region" description="Helical" evidence="9">
    <location>
        <begin position="380"/>
        <end position="403"/>
    </location>
</feature>
<comment type="pathway">
    <text evidence="3">Sphingolipid metabolism.</text>
</comment>
<feature type="transmembrane region" description="Helical" evidence="9">
    <location>
        <begin position="470"/>
        <end position="487"/>
    </location>
</feature>